<accession>A0ABN2EBV2</accession>
<dbReference type="RefSeq" id="WP_344197161.1">
    <property type="nucleotide sequence ID" value="NZ_BAAAND010000009.1"/>
</dbReference>
<evidence type="ECO:0000313" key="1">
    <source>
        <dbReference type="EMBL" id="GAA1602795.1"/>
    </source>
</evidence>
<dbReference type="EMBL" id="BAAAND010000009">
    <property type="protein sequence ID" value="GAA1602795.1"/>
    <property type="molecule type" value="Genomic_DNA"/>
</dbReference>
<dbReference type="Proteomes" id="UP001500190">
    <property type="component" value="Unassembled WGS sequence"/>
</dbReference>
<proteinExistence type="predicted"/>
<evidence type="ECO:0000313" key="2">
    <source>
        <dbReference type="Proteomes" id="UP001500190"/>
    </source>
</evidence>
<protein>
    <submittedName>
        <fullName evidence="1">Uncharacterized protein</fullName>
    </submittedName>
</protein>
<gene>
    <name evidence="1" type="ORF">GCM10009742_58890</name>
</gene>
<keyword evidence="2" id="KW-1185">Reference proteome</keyword>
<comment type="caution">
    <text evidence="1">The sequence shown here is derived from an EMBL/GenBank/DDBJ whole genome shotgun (WGS) entry which is preliminary data.</text>
</comment>
<reference evidence="1 2" key="1">
    <citation type="journal article" date="2019" name="Int. J. Syst. Evol. Microbiol.">
        <title>The Global Catalogue of Microorganisms (GCM) 10K type strain sequencing project: providing services to taxonomists for standard genome sequencing and annotation.</title>
        <authorList>
            <consortium name="The Broad Institute Genomics Platform"/>
            <consortium name="The Broad Institute Genome Sequencing Center for Infectious Disease"/>
            <person name="Wu L."/>
            <person name="Ma J."/>
        </authorList>
    </citation>
    <scope>NUCLEOTIDE SEQUENCE [LARGE SCALE GENOMIC DNA]</scope>
    <source>
        <strain evidence="1 2">JCM 14304</strain>
    </source>
</reference>
<name>A0ABN2EBV2_9ACTN</name>
<organism evidence="1 2">
    <name type="scientific">Kribbella karoonensis</name>
    <dbReference type="NCBI Taxonomy" id="324851"/>
    <lineage>
        <taxon>Bacteria</taxon>
        <taxon>Bacillati</taxon>
        <taxon>Actinomycetota</taxon>
        <taxon>Actinomycetes</taxon>
        <taxon>Propionibacteriales</taxon>
        <taxon>Kribbellaceae</taxon>
        <taxon>Kribbella</taxon>
    </lineage>
</organism>
<sequence>MTTEVAIMNRSAVALAADSAVTISTSNGYKVFDSANKLFELIKGRPVGVMIYNNADIVQRPWETVIKTYREDRRRARFDTLPEYTDDFLGYIRNQDKLFSEEQQEAAVILSLASKASQIKARINATVRAALSQRERGTDAKVKKIVKRQIEDFKEFVESWDVGPWSSDLPSERSLLIKHRGKLDLVIDAVFQKLPMSEPTKSAFRRALLVSLVRFNEDDDSFSGLVISGFGHEDYYPRLREYRVKGMLDGVLLAKTEAEEDISVIQPAYVESFAQGDMVRSFTVGIQDHVRREMILFWNDWLSKAEAKARSEIRSIGGLNASEAKELGKRFLGLSSTSVTDFLQHMQEYEDRIVKGELLQSLSVLPKDEMGAMAESLVNLTSLKRRVSMKDAQTVGGAVDVALVSRGDGFIWLKRKHYFEQTLNPNWAMMHVGAAPDLDEV</sequence>